<organism evidence="1">
    <name type="scientific">Siphoviridae sp. ctzO58</name>
    <dbReference type="NCBI Taxonomy" id="2825748"/>
    <lineage>
        <taxon>Viruses</taxon>
        <taxon>Duplodnaviria</taxon>
        <taxon>Heunggongvirae</taxon>
        <taxon>Uroviricota</taxon>
        <taxon>Caudoviricetes</taxon>
    </lineage>
</organism>
<accession>A0A8S5UWR9</accession>
<evidence type="ECO:0000313" key="1">
    <source>
        <dbReference type="EMBL" id="DAF98936.1"/>
    </source>
</evidence>
<dbReference type="EMBL" id="BK016157">
    <property type="protein sequence ID" value="DAF98936.1"/>
    <property type="molecule type" value="Genomic_DNA"/>
</dbReference>
<name>A0A8S5UWR9_9CAUD</name>
<proteinExistence type="predicted"/>
<sequence length="59" mass="6746">MSVFRALMMHKHQPLSEFIKLVPENLEFPNPESTKDLTIESNAPWTLGVKHNDETPNKG</sequence>
<reference evidence="1" key="1">
    <citation type="journal article" date="2021" name="Proc. Natl. Acad. Sci. U.S.A.">
        <title>A Catalog of Tens of Thousands of Viruses from Human Metagenomes Reveals Hidden Associations with Chronic Diseases.</title>
        <authorList>
            <person name="Tisza M.J."/>
            <person name="Buck C.B."/>
        </authorList>
    </citation>
    <scope>NUCLEOTIDE SEQUENCE</scope>
    <source>
        <strain evidence="1">CtzO58</strain>
    </source>
</reference>
<protein>
    <submittedName>
        <fullName evidence="1">Uncharacterized protein</fullName>
    </submittedName>
</protein>